<sequence length="158" mass="16678">MSLVFRFLRVCALVIVSTVAAVAAPDPVKRPTGTSKPSSRKVAASHKVTRSLAPVRPAVVMPTSEATPVDYPVTLRGGVKGRNGMPLAGATIWISGTTKQVTVTNAAGNFNIVLPDAGPIGLSCGYGGYKQQSMFLQAPSQQQDVFFTLQALDGRRKH</sequence>
<evidence type="ECO:0008006" key="5">
    <source>
        <dbReference type="Google" id="ProtNLM"/>
    </source>
</evidence>
<feature type="signal peptide" evidence="2">
    <location>
        <begin position="1"/>
        <end position="23"/>
    </location>
</feature>
<feature type="chain" id="PRO_5021492263" description="Carboxypeptidase-like regulatory domain-containing protein" evidence="2">
    <location>
        <begin position="24"/>
        <end position="158"/>
    </location>
</feature>
<dbReference type="Proteomes" id="UP000298284">
    <property type="component" value="Unassembled WGS sequence"/>
</dbReference>
<evidence type="ECO:0000256" key="2">
    <source>
        <dbReference type="SAM" id="SignalP"/>
    </source>
</evidence>
<organism evidence="3 4">
    <name type="scientific">Hymenobacter wooponensis</name>
    <dbReference type="NCBI Taxonomy" id="1525360"/>
    <lineage>
        <taxon>Bacteria</taxon>
        <taxon>Pseudomonadati</taxon>
        <taxon>Bacteroidota</taxon>
        <taxon>Cytophagia</taxon>
        <taxon>Cytophagales</taxon>
        <taxon>Hymenobacteraceae</taxon>
        <taxon>Hymenobacter</taxon>
    </lineage>
</organism>
<dbReference type="Gene3D" id="2.60.40.1120">
    <property type="entry name" value="Carboxypeptidase-like, regulatory domain"/>
    <property type="match status" value="1"/>
</dbReference>
<name>A0A4Z0MK92_9BACT</name>
<dbReference type="EMBL" id="SRKZ01000004">
    <property type="protein sequence ID" value="TGD79809.1"/>
    <property type="molecule type" value="Genomic_DNA"/>
</dbReference>
<evidence type="ECO:0000313" key="4">
    <source>
        <dbReference type="Proteomes" id="UP000298284"/>
    </source>
</evidence>
<evidence type="ECO:0000256" key="1">
    <source>
        <dbReference type="SAM" id="MobiDB-lite"/>
    </source>
</evidence>
<dbReference type="SUPFAM" id="SSF49464">
    <property type="entry name" value="Carboxypeptidase regulatory domain-like"/>
    <property type="match status" value="1"/>
</dbReference>
<protein>
    <recommendedName>
        <fullName evidence="5">Carboxypeptidase-like regulatory domain-containing protein</fullName>
    </recommendedName>
</protein>
<dbReference type="AlphaFoldDB" id="A0A4Z0MK92"/>
<evidence type="ECO:0000313" key="3">
    <source>
        <dbReference type="EMBL" id="TGD79809.1"/>
    </source>
</evidence>
<reference evidence="3 4" key="1">
    <citation type="submission" date="2019-04" db="EMBL/GenBank/DDBJ databases">
        <authorList>
            <person name="Feng G."/>
            <person name="Zhang J."/>
            <person name="Zhu H."/>
        </authorList>
    </citation>
    <scope>NUCLEOTIDE SEQUENCE [LARGE SCALE GENOMIC DNA]</scope>
    <source>
        <strain evidence="3 4">JCM 19491</strain>
    </source>
</reference>
<proteinExistence type="predicted"/>
<dbReference type="Pfam" id="PF13715">
    <property type="entry name" value="CarbopepD_reg_2"/>
    <property type="match status" value="1"/>
</dbReference>
<keyword evidence="4" id="KW-1185">Reference proteome</keyword>
<gene>
    <name evidence="3" type="ORF">EU557_16490</name>
</gene>
<feature type="region of interest" description="Disordered" evidence="1">
    <location>
        <begin position="26"/>
        <end position="47"/>
    </location>
</feature>
<dbReference type="OrthoDB" id="887103at2"/>
<dbReference type="InterPro" id="IPR008969">
    <property type="entry name" value="CarboxyPept-like_regulatory"/>
</dbReference>
<comment type="caution">
    <text evidence="3">The sequence shown here is derived from an EMBL/GenBank/DDBJ whole genome shotgun (WGS) entry which is preliminary data.</text>
</comment>
<accession>A0A4Z0MK92</accession>
<keyword evidence="2" id="KW-0732">Signal</keyword>
<dbReference type="RefSeq" id="WP_135531554.1">
    <property type="nucleotide sequence ID" value="NZ_SRKZ01000004.1"/>
</dbReference>